<keyword evidence="3" id="KW-1185">Reference proteome</keyword>
<evidence type="ECO:0000313" key="3">
    <source>
        <dbReference type="Proteomes" id="UP000011083"/>
    </source>
</evidence>
<feature type="transmembrane region" description="Helical" evidence="1">
    <location>
        <begin position="49"/>
        <end position="68"/>
    </location>
</feature>
<proteinExistence type="predicted"/>
<sequence>MAVTHIQLNTWELFTIIMIMWFVISLWGDIFKSIIKHFVLAHNKPQPRVMAASTLVLTTALVAITKIIRFNFMAQATQHNLVP</sequence>
<reference evidence="2 3" key="1">
    <citation type="journal article" date="2013" name="Genome Biol.">
        <title>Genome of Acanthamoeba castellanii highlights extensive lateral gene transfer and early evolution of tyrosine kinase signaling.</title>
        <authorList>
            <person name="Clarke M."/>
            <person name="Lohan A.J."/>
            <person name="Liu B."/>
            <person name="Lagkouvardos I."/>
            <person name="Roy S."/>
            <person name="Zafar N."/>
            <person name="Bertelli C."/>
            <person name="Schilde C."/>
            <person name="Kianianmomeni A."/>
            <person name="Burglin T.R."/>
            <person name="Frech C."/>
            <person name="Turcotte B."/>
            <person name="Kopec K.O."/>
            <person name="Synnott J.M."/>
            <person name="Choo C."/>
            <person name="Paponov I."/>
            <person name="Finkler A."/>
            <person name="Soon Heng Tan C."/>
            <person name="Hutchins A.P."/>
            <person name="Weinmeier T."/>
            <person name="Rattei T."/>
            <person name="Chu J.S."/>
            <person name="Gimenez G."/>
            <person name="Irimia M."/>
            <person name="Rigden D.J."/>
            <person name="Fitzpatrick D.A."/>
            <person name="Lorenzo-Morales J."/>
            <person name="Bateman A."/>
            <person name="Chiu C.H."/>
            <person name="Tang P."/>
            <person name="Hegemann P."/>
            <person name="Fromm H."/>
            <person name="Raoult D."/>
            <person name="Greub G."/>
            <person name="Miranda-Saavedra D."/>
            <person name="Chen N."/>
            <person name="Nash P."/>
            <person name="Ginger M.L."/>
            <person name="Horn M."/>
            <person name="Schaap P."/>
            <person name="Caler L."/>
            <person name="Loftus B."/>
        </authorList>
    </citation>
    <scope>NUCLEOTIDE SEQUENCE [LARGE SCALE GENOMIC DNA]</scope>
    <source>
        <strain evidence="2 3">Neff</strain>
    </source>
</reference>
<dbReference type="Proteomes" id="UP000011083">
    <property type="component" value="Unassembled WGS sequence"/>
</dbReference>
<feature type="transmembrane region" description="Helical" evidence="1">
    <location>
        <begin position="6"/>
        <end position="28"/>
    </location>
</feature>
<gene>
    <name evidence="2" type="ORF">ACA1_371180</name>
</gene>
<dbReference type="VEuPathDB" id="AmoebaDB:ACA1_371180"/>
<protein>
    <submittedName>
        <fullName evidence="2">Uncharacterized protein</fullName>
    </submittedName>
</protein>
<keyword evidence="1" id="KW-0472">Membrane</keyword>
<dbReference type="AlphaFoldDB" id="L8H0J5"/>
<evidence type="ECO:0000256" key="1">
    <source>
        <dbReference type="SAM" id="Phobius"/>
    </source>
</evidence>
<organism evidence="2 3">
    <name type="scientific">Acanthamoeba castellanii (strain ATCC 30010 / Neff)</name>
    <dbReference type="NCBI Taxonomy" id="1257118"/>
    <lineage>
        <taxon>Eukaryota</taxon>
        <taxon>Amoebozoa</taxon>
        <taxon>Discosea</taxon>
        <taxon>Longamoebia</taxon>
        <taxon>Centramoebida</taxon>
        <taxon>Acanthamoebidae</taxon>
        <taxon>Acanthamoeba</taxon>
    </lineage>
</organism>
<evidence type="ECO:0000313" key="2">
    <source>
        <dbReference type="EMBL" id="ELR18293.1"/>
    </source>
</evidence>
<accession>L8H0J5</accession>
<dbReference type="KEGG" id="acan:ACA1_371180"/>
<dbReference type="EMBL" id="KB007960">
    <property type="protein sequence ID" value="ELR18293.1"/>
    <property type="molecule type" value="Genomic_DNA"/>
</dbReference>
<keyword evidence="1" id="KW-1133">Transmembrane helix</keyword>
<dbReference type="GeneID" id="14919024"/>
<name>L8H0J5_ACACF</name>
<keyword evidence="1" id="KW-0812">Transmembrane</keyword>
<dbReference type="RefSeq" id="XP_004340313.1">
    <property type="nucleotide sequence ID" value="XM_004340265.1"/>
</dbReference>